<dbReference type="AlphaFoldDB" id="A0A9P5HFP6"/>
<gene>
    <name evidence="1" type="ORF">G7Z17_g4028</name>
</gene>
<dbReference type="Proteomes" id="UP000722485">
    <property type="component" value="Unassembled WGS sequence"/>
</dbReference>
<name>A0A9P5HFP6_9HYPO</name>
<reference evidence="1" key="1">
    <citation type="submission" date="2020-03" db="EMBL/GenBank/DDBJ databases">
        <title>Draft Genome Sequence of Cylindrodendrum hubeiense.</title>
        <authorList>
            <person name="Buettner E."/>
            <person name="Kellner H."/>
        </authorList>
    </citation>
    <scope>NUCLEOTIDE SEQUENCE</scope>
    <source>
        <strain evidence="1">IHI 201604</strain>
    </source>
</reference>
<evidence type="ECO:0000313" key="1">
    <source>
        <dbReference type="EMBL" id="KAF7552872.1"/>
    </source>
</evidence>
<accession>A0A9P5HFP6</accession>
<proteinExistence type="predicted"/>
<dbReference type="OrthoDB" id="3231004at2759"/>
<protein>
    <submittedName>
        <fullName evidence="1">Uncharacterized protein</fullName>
    </submittedName>
</protein>
<dbReference type="EMBL" id="JAANBB010000054">
    <property type="protein sequence ID" value="KAF7552872.1"/>
    <property type="molecule type" value="Genomic_DNA"/>
</dbReference>
<evidence type="ECO:0000313" key="2">
    <source>
        <dbReference type="Proteomes" id="UP000722485"/>
    </source>
</evidence>
<sequence>MAQSLAPYNNSACLGQGLTSYTQRTCLGQAVFSDIASSSTKTLTITDGPGLDAIANNRKQLVKAGSTTPKAGPEQDGRSAFGPSKVARLIYAWQLWRFETAKVANEVDLVANLCSHCRAFHRWKNPVICFIAFATSNCNVCDTAVKQVKRGEKTTTQDKMADTETNAVDIKKTV</sequence>
<keyword evidence="2" id="KW-1185">Reference proteome</keyword>
<comment type="caution">
    <text evidence="1">The sequence shown here is derived from an EMBL/GenBank/DDBJ whole genome shotgun (WGS) entry which is preliminary data.</text>
</comment>
<organism evidence="1 2">
    <name type="scientific">Cylindrodendrum hubeiense</name>
    <dbReference type="NCBI Taxonomy" id="595255"/>
    <lineage>
        <taxon>Eukaryota</taxon>
        <taxon>Fungi</taxon>
        <taxon>Dikarya</taxon>
        <taxon>Ascomycota</taxon>
        <taxon>Pezizomycotina</taxon>
        <taxon>Sordariomycetes</taxon>
        <taxon>Hypocreomycetidae</taxon>
        <taxon>Hypocreales</taxon>
        <taxon>Nectriaceae</taxon>
        <taxon>Cylindrodendrum</taxon>
    </lineage>
</organism>